<dbReference type="Gene3D" id="3.30.70.270">
    <property type="match status" value="2"/>
</dbReference>
<dbReference type="InterPro" id="IPR050951">
    <property type="entry name" value="Retrovirus_Pol_polyprotein"/>
</dbReference>
<dbReference type="InterPro" id="IPR012337">
    <property type="entry name" value="RNaseH-like_sf"/>
</dbReference>
<organism evidence="11">
    <name type="scientific">Tanacetum cinerariifolium</name>
    <name type="common">Dalmatian daisy</name>
    <name type="synonym">Chrysanthemum cinerariifolium</name>
    <dbReference type="NCBI Taxonomy" id="118510"/>
    <lineage>
        <taxon>Eukaryota</taxon>
        <taxon>Viridiplantae</taxon>
        <taxon>Streptophyta</taxon>
        <taxon>Embryophyta</taxon>
        <taxon>Tracheophyta</taxon>
        <taxon>Spermatophyta</taxon>
        <taxon>Magnoliopsida</taxon>
        <taxon>eudicotyledons</taxon>
        <taxon>Gunneridae</taxon>
        <taxon>Pentapetalae</taxon>
        <taxon>asterids</taxon>
        <taxon>campanulids</taxon>
        <taxon>Asterales</taxon>
        <taxon>Asteraceae</taxon>
        <taxon>Asteroideae</taxon>
        <taxon>Anthemideae</taxon>
        <taxon>Anthemidinae</taxon>
        <taxon>Tanacetum</taxon>
    </lineage>
</organism>
<dbReference type="Gene3D" id="1.10.340.70">
    <property type="match status" value="1"/>
</dbReference>
<dbReference type="Pfam" id="PF17921">
    <property type="entry name" value="Integrase_H2C2"/>
    <property type="match status" value="1"/>
</dbReference>
<dbReference type="GO" id="GO:0003964">
    <property type="term" value="F:RNA-directed DNA polymerase activity"/>
    <property type="evidence" value="ECO:0007669"/>
    <property type="project" value="UniProtKB-KW"/>
</dbReference>
<feature type="domain" description="Reverse transcriptase RNase H-like" evidence="8">
    <location>
        <begin position="164"/>
        <end position="210"/>
    </location>
</feature>
<proteinExistence type="predicted"/>
<evidence type="ECO:0000256" key="5">
    <source>
        <dbReference type="ARBA" id="ARBA00022801"/>
    </source>
</evidence>
<dbReference type="GO" id="GO:0003676">
    <property type="term" value="F:nucleic acid binding"/>
    <property type="evidence" value="ECO:0007669"/>
    <property type="project" value="InterPro"/>
</dbReference>
<dbReference type="EMBL" id="BKCJ010134826">
    <property type="protein sequence ID" value="GEX85866.1"/>
    <property type="molecule type" value="Genomic_DNA"/>
</dbReference>
<dbReference type="PANTHER" id="PTHR37984:SF5">
    <property type="entry name" value="PROTEIN NYNRIN-LIKE"/>
    <property type="match status" value="1"/>
</dbReference>
<evidence type="ECO:0000256" key="2">
    <source>
        <dbReference type="ARBA" id="ARBA00022695"/>
    </source>
</evidence>
<keyword evidence="3" id="KW-0540">Nuclease</keyword>
<dbReference type="GO" id="GO:0004519">
    <property type="term" value="F:endonuclease activity"/>
    <property type="evidence" value="ECO:0007669"/>
    <property type="project" value="UniProtKB-KW"/>
</dbReference>
<dbReference type="Gene3D" id="3.10.10.10">
    <property type="entry name" value="HIV Type 1 Reverse Transcriptase, subunit A, domain 1"/>
    <property type="match status" value="2"/>
</dbReference>
<accession>A0A699HD61</accession>
<reference evidence="11" key="1">
    <citation type="journal article" date="2019" name="Sci. Rep.">
        <title>Draft genome of Tanacetum cinerariifolium, the natural source of mosquito coil.</title>
        <authorList>
            <person name="Yamashiro T."/>
            <person name="Shiraishi A."/>
            <person name="Satake H."/>
            <person name="Nakayama K."/>
        </authorList>
    </citation>
    <scope>NUCLEOTIDE SEQUENCE</scope>
</reference>
<dbReference type="InterPro" id="IPR041577">
    <property type="entry name" value="RT_RNaseH_2"/>
</dbReference>
<dbReference type="PANTHER" id="PTHR37984">
    <property type="entry name" value="PROTEIN CBG26694"/>
    <property type="match status" value="1"/>
</dbReference>
<keyword evidence="5" id="KW-0378">Hydrolase</keyword>
<dbReference type="SUPFAM" id="SSF56672">
    <property type="entry name" value="DNA/RNA polymerases"/>
    <property type="match status" value="2"/>
</dbReference>
<protein>
    <submittedName>
        <fullName evidence="11">Putative reverse transcriptase domain, ribonuclease H-like domain protein</fullName>
    </submittedName>
</protein>
<dbReference type="Gene3D" id="3.30.420.10">
    <property type="entry name" value="Ribonuclease H-like superfamily/Ribonuclease H"/>
    <property type="match status" value="2"/>
</dbReference>
<evidence type="ECO:0000259" key="10">
    <source>
        <dbReference type="Pfam" id="PF17921"/>
    </source>
</evidence>
<keyword evidence="4" id="KW-0255">Endonuclease</keyword>
<feature type="domain" description="Reverse transcriptase/retrotransposon-derived protein RNase H-like" evidence="9">
    <location>
        <begin position="472"/>
        <end position="561"/>
    </location>
</feature>
<evidence type="ECO:0000256" key="1">
    <source>
        <dbReference type="ARBA" id="ARBA00022679"/>
    </source>
</evidence>
<dbReference type="CDD" id="cd09274">
    <property type="entry name" value="RNase_HI_RT_Ty3"/>
    <property type="match status" value="2"/>
</dbReference>
<dbReference type="InterPro" id="IPR043502">
    <property type="entry name" value="DNA/RNA_pol_sf"/>
</dbReference>
<dbReference type="InterPro" id="IPR036397">
    <property type="entry name" value="RNaseH_sf"/>
</dbReference>
<dbReference type="Pfam" id="PF17919">
    <property type="entry name" value="RT_RNaseH_2"/>
    <property type="match status" value="1"/>
</dbReference>
<dbReference type="Pfam" id="PF17917">
    <property type="entry name" value="RT_RNaseH"/>
    <property type="match status" value="1"/>
</dbReference>
<dbReference type="AlphaFoldDB" id="A0A699HD61"/>
<keyword evidence="7" id="KW-0511">Multifunctional enzyme</keyword>
<name>A0A699HD61_TANCI</name>
<evidence type="ECO:0000259" key="9">
    <source>
        <dbReference type="Pfam" id="PF17919"/>
    </source>
</evidence>
<keyword evidence="6 11" id="KW-0695">RNA-directed DNA polymerase</keyword>
<feature type="non-terminal residue" evidence="11">
    <location>
        <position position="1"/>
    </location>
</feature>
<sequence>VLMIERAIHIVKTEMAIHTAKTKMMRLVVEIECVGKIADAFDKVTGSSNGLQLEQVDLNYVQALNEPYLHEIRTLEKYIGGHAYYYPSFHYAIHRDTLRHELARVGICMGSCNAHHMWERIDDLFDQLQGSRVYPKIDLRSGYHQLRVQEEDIPRTAFRTRYGSENFVVYCDASRKRLGAVLMQGEKVIAYASCQLKIHEKNYTTHDLDLGAKELNMRQRRWLESLSDYDCEIRYHPGKANVVADALSRKEWNKPLRVIRIPLESGEILHVQGECTLSIAKALRKREGLPLQQQVEFRIELVPGATPVAKSLYRLAPSEMQELSRQLQELQDKGFIRPSHSSWGEPVLFVKKKDGALRMCIDYRELNKLTIKNRYPLPRIDDLFNQLKGTRYFSKIDLRSGYHQFRVHKDDIPKTAFRTRYGYFEFTIMPFGLTNAHTVFMDLMNQVCKPYLDKFVIVFIKDMLVYSKSKEEHEEEAFQTLKDNLCNAPILSLPDEVEDFVVYCDTSNHGLGCVLMQRGKVIAYASRELKIYEKNYTTHDLELGAVVFALITWRHYLYGTKSYTDHKSLQHIFNQKELNMRQRRWIELFSDYECEIRYHPGKANVVADALSRKERGEAFKQEVVERLHGLDQQMERKEDESLYFIDHIWVLLVGGVRTINMDEAHKTWYSIHLGADKMYHDLQDMYWWPRMKRDIATYVRKCLTCSKVKAEHQRPSGLLQQPEIPECKWDKIIMDFITKLPRTKIGHHAIWVIVDMLTKLAHFLAMREDNSTERLAKLYIDEIVTRHEDVHLPLAEFSYNNNYHSSIRCAPFEALYGRKRRSPILWAKIGESSLIGPELVQETTDKVVLIKEKLKAVRDRQKSYTDNRRMSLEFEVEDQVLMKVSP</sequence>
<dbReference type="SUPFAM" id="SSF53098">
    <property type="entry name" value="Ribonuclease H-like"/>
    <property type="match status" value="1"/>
</dbReference>
<feature type="domain" description="Integrase zinc-binding" evidence="10">
    <location>
        <begin position="661"/>
        <end position="710"/>
    </location>
</feature>
<dbReference type="InterPro" id="IPR041588">
    <property type="entry name" value="Integrase_H2C2"/>
</dbReference>
<evidence type="ECO:0000256" key="4">
    <source>
        <dbReference type="ARBA" id="ARBA00022759"/>
    </source>
</evidence>
<keyword evidence="1" id="KW-0808">Transferase</keyword>
<evidence type="ECO:0000313" key="11">
    <source>
        <dbReference type="EMBL" id="GEX85866.1"/>
    </source>
</evidence>
<gene>
    <name evidence="11" type="ORF">Tci_357841</name>
</gene>
<evidence type="ECO:0000256" key="3">
    <source>
        <dbReference type="ARBA" id="ARBA00022722"/>
    </source>
</evidence>
<dbReference type="GO" id="GO:0016787">
    <property type="term" value="F:hydrolase activity"/>
    <property type="evidence" value="ECO:0007669"/>
    <property type="project" value="UniProtKB-KW"/>
</dbReference>
<evidence type="ECO:0000256" key="6">
    <source>
        <dbReference type="ARBA" id="ARBA00022918"/>
    </source>
</evidence>
<evidence type="ECO:0000259" key="8">
    <source>
        <dbReference type="Pfam" id="PF17917"/>
    </source>
</evidence>
<dbReference type="CDD" id="cd01647">
    <property type="entry name" value="RT_LTR"/>
    <property type="match status" value="1"/>
</dbReference>
<keyword evidence="2" id="KW-0548">Nucleotidyltransferase</keyword>
<comment type="caution">
    <text evidence="11">The sequence shown here is derived from an EMBL/GenBank/DDBJ whole genome shotgun (WGS) entry which is preliminary data.</text>
</comment>
<dbReference type="InterPro" id="IPR041373">
    <property type="entry name" value="RT_RNaseH"/>
</dbReference>
<evidence type="ECO:0000256" key="7">
    <source>
        <dbReference type="ARBA" id="ARBA00023268"/>
    </source>
</evidence>
<dbReference type="InterPro" id="IPR043128">
    <property type="entry name" value="Rev_trsase/Diguanyl_cyclase"/>
</dbReference>